<sequence length="386" mass="42912">MKVSRKIKGTNIFNGIALLPPQQVLILKENNSVEGIVNEVDAGDDIETYEGIICPGFINAHCHVELSHMKQRIATNTGLVNFVQQVMSNRGADDAMQKHAMQLALDEMYQNGIVAVGDICNTTASLAVKNNNLFFWQNFIEISGFVPAGAAKRFDDGMAVLQQFEAIKSTTFKNSLVPHAPYSVSKNLFALIDDISAGRILSIHNQEAVAENELYQYKTGDFLKLYENFGIDITAFTPTQTTSMHAWLNYMQQPSKLIAVHNTFTTKADIDKATTQAFWNELYFCLCPNANLYIENRLPNVNMLMAQTHNIVLGTDSYASNHQLSIWAEITTLQQHFPQIPIQTMLQWATLNGAKALGFDDVLGSFTKGKKPGVNIINNGVVQRLC</sequence>
<evidence type="ECO:0000313" key="4">
    <source>
        <dbReference type="Proteomes" id="UP001595907"/>
    </source>
</evidence>
<comment type="caution">
    <text evidence="3">The sequence shown here is derived from an EMBL/GenBank/DDBJ whole genome shotgun (WGS) entry which is preliminary data.</text>
</comment>
<dbReference type="InterPro" id="IPR032466">
    <property type="entry name" value="Metal_Hydrolase"/>
</dbReference>
<dbReference type="InterPro" id="IPR050287">
    <property type="entry name" value="MTA/SAH_deaminase"/>
</dbReference>
<accession>A0ABV8QU74</accession>
<keyword evidence="4" id="KW-1185">Reference proteome</keyword>
<gene>
    <name evidence="3" type="ORF">ACFOWM_10090</name>
</gene>
<evidence type="ECO:0000313" key="3">
    <source>
        <dbReference type="EMBL" id="MFC4263228.1"/>
    </source>
</evidence>
<dbReference type="Proteomes" id="UP001595907">
    <property type="component" value="Unassembled WGS sequence"/>
</dbReference>
<name>A0ABV8QU74_9BACT</name>
<proteinExistence type="predicted"/>
<dbReference type="RefSeq" id="WP_379709509.1">
    <property type="nucleotide sequence ID" value="NZ_JBHSCZ010000002.1"/>
</dbReference>
<evidence type="ECO:0000256" key="1">
    <source>
        <dbReference type="ARBA" id="ARBA00022801"/>
    </source>
</evidence>
<feature type="domain" description="Amidohydrolase-related" evidence="2">
    <location>
        <begin position="52"/>
        <end position="377"/>
    </location>
</feature>
<protein>
    <submittedName>
        <fullName evidence="3">Amidohydrolase family protein</fullName>
    </submittedName>
</protein>
<reference evidence="4" key="1">
    <citation type="journal article" date="2019" name="Int. J. Syst. Evol. Microbiol.">
        <title>The Global Catalogue of Microorganisms (GCM) 10K type strain sequencing project: providing services to taxonomists for standard genome sequencing and annotation.</title>
        <authorList>
            <consortium name="The Broad Institute Genomics Platform"/>
            <consortium name="The Broad Institute Genome Sequencing Center for Infectious Disease"/>
            <person name="Wu L."/>
            <person name="Ma J."/>
        </authorList>
    </citation>
    <scope>NUCLEOTIDE SEQUENCE [LARGE SCALE GENOMIC DNA]</scope>
    <source>
        <strain evidence="4">CECT 8289</strain>
    </source>
</reference>
<organism evidence="3 4">
    <name type="scientific">Ferruginibacter yonginensis</name>
    <dbReference type="NCBI Taxonomy" id="1310416"/>
    <lineage>
        <taxon>Bacteria</taxon>
        <taxon>Pseudomonadati</taxon>
        <taxon>Bacteroidota</taxon>
        <taxon>Chitinophagia</taxon>
        <taxon>Chitinophagales</taxon>
        <taxon>Chitinophagaceae</taxon>
        <taxon>Ferruginibacter</taxon>
    </lineage>
</organism>
<dbReference type="InterPro" id="IPR006680">
    <property type="entry name" value="Amidohydro-rel"/>
</dbReference>
<dbReference type="Pfam" id="PF01979">
    <property type="entry name" value="Amidohydro_1"/>
    <property type="match status" value="1"/>
</dbReference>
<dbReference type="Gene3D" id="3.20.20.140">
    <property type="entry name" value="Metal-dependent hydrolases"/>
    <property type="match status" value="1"/>
</dbReference>
<dbReference type="SUPFAM" id="SSF51556">
    <property type="entry name" value="Metallo-dependent hydrolases"/>
    <property type="match status" value="1"/>
</dbReference>
<dbReference type="PANTHER" id="PTHR43794:SF11">
    <property type="entry name" value="AMIDOHYDROLASE-RELATED DOMAIN-CONTAINING PROTEIN"/>
    <property type="match status" value="1"/>
</dbReference>
<keyword evidence="1" id="KW-0378">Hydrolase</keyword>
<evidence type="ECO:0000259" key="2">
    <source>
        <dbReference type="Pfam" id="PF01979"/>
    </source>
</evidence>
<dbReference type="PANTHER" id="PTHR43794">
    <property type="entry name" value="AMINOHYDROLASE SSNA-RELATED"/>
    <property type="match status" value="1"/>
</dbReference>
<dbReference type="EMBL" id="JBHSCZ010000002">
    <property type="protein sequence ID" value="MFC4263228.1"/>
    <property type="molecule type" value="Genomic_DNA"/>
</dbReference>